<dbReference type="KEGG" id="tsin:OXH18_00490"/>
<dbReference type="RefSeq" id="WP_268610428.1">
    <property type="nucleotide sequence ID" value="NZ_CP113797.1"/>
</dbReference>
<reference evidence="1" key="1">
    <citation type="submission" date="2022-12" db="EMBL/GenBank/DDBJ databases">
        <title>Polyphasic identification of a Novel Hot-Spring Cyanobacterium Ocullathermofonsia sinensis gen nov. sp. nov. and Genomic Insights on its Adaptations to the Thermal Habitat.</title>
        <authorList>
            <person name="Daroch M."/>
            <person name="Tang J."/>
            <person name="Jiang Y."/>
        </authorList>
    </citation>
    <scope>NUCLEOTIDE SEQUENCE</scope>
    <source>
        <strain evidence="1">PKUAC-SCTA174</strain>
    </source>
</reference>
<name>A0A9E8ZL52_9CYAN</name>
<organism evidence="1 2">
    <name type="scientific">Thermocoleostomius sinensis A174</name>
    <dbReference type="NCBI Taxonomy" id="2016057"/>
    <lineage>
        <taxon>Bacteria</taxon>
        <taxon>Bacillati</taxon>
        <taxon>Cyanobacteriota</taxon>
        <taxon>Cyanophyceae</taxon>
        <taxon>Oculatellales</taxon>
        <taxon>Oculatellaceae</taxon>
        <taxon>Thermocoleostomius</taxon>
    </lineage>
</organism>
<evidence type="ECO:0000313" key="1">
    <source>
        <dbReference type="EMBL" id="WAL60506.1"/>
    </source>
</evidence>
<dbReference type="EMBL" id="CP113797">
    <property type="protein sequence ID" value="WAL60506.1"/>
    <property type="molecule type" value="Genomic_DNA"/>
</dbReference>
<proteinExistence type="predicted"/>
<keyword evidence="2" id="KW-1185">Reference proteome</keyword>
<gene>
    <name evidence="1" type="ORF">OXH18_00490</name>
</gene>
<accession>A0A9E8ZL52</accession>
<dbReference type="AlphaFoldDB" id="A0A9E8ZL52"/>
<protein>
    <submittedName>
        <fullName evidence="1">Uncharacterized protein</fullName>
    </submittedName>
</protein>
<dbReference type="Proteomes" id="UP001163152">
    <property type="component" value="Chromosome"/>
</dbReference>
<sequence length="110" mass="11468">MQIADLSYLETISDSLPIAGEVGVVVDAYASATGIPSHTLTDTNATVRLLPSGVGIARGRGFAVAVGEDSTAGVTVYGEGDRVIGRTKSHYFPNRDMTISRGFVIAIDLP</sequence>
<evidence type="ECO:0000313" key="2">
    <source>
        <dbReference type="Proteomes" id="UP001163152"/>
    </source>
</evidence>